<dbReference type="GO" id="GO:0043565">
    <property type="term" value="F:sequence-specific DNA binding"/>
    <property type="evidence" value="ECO:0007669"/>
    <property type="project" value="TreeGrafter"/>
</dbReference>
<protein>
    <submittedName>
        <fullName evidence="6">LysR family transcriptional regulator</fullName>
    </submittedName>
</protein>
<sequence>MIYLDMKSTFDELLVFVTIADCGSIVKTAEQLNQTTSAISRTLQRLEKKLNVKLIERTTRSLNLTYDGKIFLERARKLLSDLNEAEELLINPGTEPTGLIKIDSATPFVLHVIIPLIPEFIERYPKISIELTSHDHVIDLLEHKIDVAIRFGDLEDSSLYAKLLYKSRLYIVASAEYLKKNNLPKSIIELNQHRLLGFSHPLHLNNWPIYINDQLYKTSPSITASNGESVRQLALQGVGIACLSEFLILKDIKEGKLIALFEDEIKIHEQKIHAVYYKKNYIPKRVRLFIDYLYEKLQQLN</sequence>
<evidence type="ECO:0000313" key="7">
    <source>
        <dbReference type="Proteomes" id="UP000242351"/>
    </source>
</evidence>
<keyword evidence="2" id="KW-0805">Transcription regulation</keyword>
<dbReference type="InterPro" id="IPR005119">
    <property type="entry name" value="LysR_subst-bd"/>
</dbReference>
<dbReference type="Gene3D" id="3.40.190.10">
    <property type="entry name" value="Periplasmic binding protein-like II"/>
    <property type="match status" value="2"/>
</dbReference>
<dbReference type="PROSITE" id="PS50931">
    <property type="entry name" value="HTH_LYSR"/>
    <property type="match status" value="1"/>
</dbReference>
<dbReference type="FunFam" id="1.10.10.10:FF:000001">
    <property type="entry name" value="LysR family transcriptional regulator"/>
    <property type="match status" value="1"/>
</dbReference>
<reference evidence="6 7" key="2">
    <citation type="submission" date="2017-12" db="EMBL/GenBank/DDBJ databases">
        <title>Revising the taxonomy of the Acinetobacter lwoffii group: the description of Acinetobacter pseudolwoffii sp. nov. and emended description of Acinetobacter lwoffii.</title>
        <authorList>
            <person name="Nemec A."/>
        </authorList>
    </citation>
    <scope>NUCLEOTIDE SEQUENCE [LARGE SCALE GENOMIC DNA]</scope>
    <source>
        <strain evidence="6 7">ANC 5347</strain>
    </source>
</reference>
<evidence type="ECO:0000313" key="6">
    <source>
        <dbReference type="EMBL" id="PJI31305.1"/>
    </source>
</evidence>
<organism evidence="6 7">
    <name type="scientific">Acinetobacter pseudolwoffii</name>
    <dbReference type="NCBI Taxonomy" id="2053287"/>
    <lineage>
        <taxon>Bacteria</taxon>
        <taxon>Pseudomonadati</taxon>
        <taxon>Pseudomonadota</taxon>
        <taxon>Gammaproteobacteria</taxon>
        <taxon>Moraxellales</taxon>
        <taxon>Moraxellaceae</taxon>
        <taxon>Acinetobacter</taxon>
    </lineage>
</organism>
<feature type="domain" description="HTH lysR-type" evidence="5">
    <location>
        <begin position="9"/>
        <end position="65"/>
    </location>
</feature>
<evidence type="ECO:0000256" key="2">
    <source>
        <dbReference type="ARBA" id="ARBA00023015"/>
    </source>
</evidence>
<comment type="similarity">
    <text evidence="1">Belongs to the LysR transcriptional regulatory family.</text>
</comment>
<dbReference type="InterPro" id="IPR058163">
    <property type="entry name" value="LysR-type_TF_proteobact-type"/>
</dbReference>
<comment type="caution">
    <text evidence="6">The sequence shown here is derived from an EMBL/GenBank/DDBJ whole genome shotgun (WGS) entry which is preliminary data.</text>
</comment>
<dbReference type="SUPFAM" id="SSF53850">
    <property type="entry name" value="Periplasmic binding protein-like II"/>
    <property type="match status" value="1"/>
</dbReference>
<dbReference type="Gene3D" id="1.10.10.10">
    <property type="entry name" value="Winged helix-like DNA-binding domain superfamily/Winged helix DNA-binding domain"/>
    <property type="match status" value="1"/>
</dbReference>
<dbReference type="InterPro" id="IPR036390">
    <property type="entry name" value="WH_DNA-bd_sf"/>
</dbReference>
<evidence type="ECO:0000259" key="5">
    <source>
        <dbReference type="PROSITE" id="PS50931"/>
    </source>
</evidence>
<name>A0A2H9UHW9_9GAMM</name>
<evidence type="ECO:0000256" key="3">
    <source>
        <dbReference type="ARBA" id="ARBA00023125"/>
    </source>
</evidence>
<dbReference type="GO" id="GO:0003700">
    <property type="term" value="F:DNA-binding transcription factor activity"/>
    <property type="evidence" value="ECO:0007669"/>
    <property type="project" value="InterPro"/>
</dbReference>
<gene>
    <name evidence="6" type="ORF">CU320_14890</name>
</gene>
<dbReference type="PANTHER" id="PTHR30537">
    <property type="entry name" value="HTH-TYPE TRANSCRIPTIONAL REGULATOR"/>
    <property type="match status" value="1"/>
</dbReference>
<dbReference type="AlphaFoldDB" id="A0A2H9UHW9"/>
<dbReference type="InterPro" id="IPR000847">
    <property type="entry name" value="LysR_HTH_N"/>
</dbReference>
<reference evidence="6 7" key="1">
    <citation type="submission" date="2017-11" db="EMBL/GenBank/DDBJ databases">
        <authorList>
            <person name="Han C.G."/>
        </authorList>
    </citation>
    <scope>NUCLEOTIDE SEQUENCE [LARGE SCALE GENOMIC DNA]</scope>
    <source>
        <strain evidence="6 7">ANC 5347</strain>
    </source>
</reference>
<dbReference type="InterPro" id="IPR036388">
    <property type="entry name" value="WH-like_DNA-bd_sf"/>
</dbReference>
<dbReference type="PANTHER" id="PTHR30537:SF20">
    <property type="entry name" value="TRANSCRIPTIONAL REGULATORY PROTEIN"/>
    <property type="match status" value="1"/>
</dbReference>
<dbReference type="Pfam" id="PF00126">
    <property type="entry name" value="HTH_1"/>
    <property type="match status" value="1"/>
</dbReference>
<evidence type="ECO:0000256" key="1">
    <source>
        <dbReference type="ARBA" id="ARBA00009437"/>
    </source>
</evidence>
<keyword evidence="3" id="KW-0238">DNA-binding</keyword>
<keyword evidence="4" id="KW-0804">Transcription</keyword>
<accession>A0A2H9UHW9</accession>
<proteinExistence type="inferred from homology"/>
<dbReference type="SUPFAM" id="SSF46785">
    <property type="entry name" value="Winged helix' DNA-binding domain"/>
    <property type="match status" value="1"/>
</dbReference>
<dbReference type="GO" id="GO:0006351">
    <property type="term" value="P:DNA-templated transcription"/>
    <property type="evidence" value="ECO:0007669"/>
    <property type="project" value="TreeGrafter"/>
</dbReference>
<dbReference type="Pfam" id="PF03466">
    <property type="entry name" value="LysR_substrate"/>
    <property type="match status" value="1"/>
</dbReference>
<evidence type="ECO:0000256" key="4">
    <source>
        <dbReference type="ARBA" id="ARBA00023163"/>
    </source>
</evidence>
<dbReference type="Proteomes" id="UP000242351">
    <property type="component" value="Unassembled WGS sequence"/>
</dbReference>
<dbReference type="EMBL" id="PGOZ01000032">
    <property type="protein sequence ID" value="PJI31305.1"/>
    <property type="molecule type" value="Genomic_DNA"/>
</dbReference>